<dbReference type="PANTHER" id="PTHR41244">
    <property type="entry name" value="RHAMNAN SYNTHESIS F"/>
    <property type="match status" value="1"/>
</dbReference>
<comment type="caution">
    <text evidence="1">The sequence shown here is derived from an EMBL/GenBank/DDBJ whole genome shotgun (WGS) entry which is preliminary data.</text>
</comment>
<evidence type="ECO:0000313" key="2">
    <source>
        <dbReference type="Proteomes" id="UP000318585"/>
    </source>
</evidence>
<accession>A0A553CJ91</accession>
<protein>
    <submittedName>
        <fullName evidence="1">Lipopolysaccharide biosynthesis protein</fullName>
    </submittedName>
</protein>
<reference evidence="1 2" key="1">
    <citation type="submission" date="2019-07" db="EMBL/GenBank/DDBJ databases">
        <title>Novel species of Flavobacterium.</title>
        <authorList>
            <person name="Liu Q."/>
            <person name="Xin Y.-H."/>
        </authorList>
    </citation>
    <scope>NUCLEOTIDE SEQUENCE [LARGE SCALE GENOMIC DNA]</scope>
    <source>
        <strain evidence="1 2">LB3P56</strain>
    </source>
</reference>
<dbReference type="Gene3D" id="3.20.20.80">
    <property type="entry name" value="Glycosidases"/>
    <property type="match status" value="1"/>
</dbReference>
<dbReference type="InterPro" id="IPR032719">
    <property type="entry name" value="WbsX"/>
</dbReference>
<proteinExistence type="predicted"/>
<gene>
    <name evidence="1" type="ORF">FNW17_10670</name>
</gene>
<dbReference type="Proteomes" id="UP000318585">
    <property type="component" value="Unassembled WGS sequence"/>
</dbReference>
<sequence>MSRKARVIAFYLPQFHPIPENDENWGKGFTEWTNVAQAKPLFKNHDQPRIPADLGFYDLRLPEIREAQAQMAQEHGVEGFMYWHYWFGNGKMLLEKPFQEVLASGKPDFPFCLGWANHSWSTKTWVKDKKLKRDKMIVEQLYLGEEDYRKHFDYVLPAFKDERYITVDGCPIFVVYDPLAIPDIEIFIKIWREMASANGLKGIHFVGLRSGRLANLDKILNMGFDAVNSRGMWEAECAAVGNKWLKMLRSQISFKLGGAVLQKYEYEDIIKNLFSEEEKIENVYPTILPGYDRTARSARQAIIYHGSTPKLFGKHVDMAIKLIENKKDEHKIVFLKSWNEWGEANYMEPDLKYGLGYLKELKKRIFGN</sequence>
<name>A0A553CJ91_9FLAO</name>
<dbReference type="RefSeq" id="WP_144071631.1">
    <property type="nucleotide sequence ID" value="NZ_VJZR01000009.1"/>
</dbReference>
<dbReference type="OrthoDB" id="9816424at2"/>
<organism evidence="1 2">
    <name type="scientific">Flavobacterium franklandianum</name>
    <dbReference type="NCBI Taxonomy" id="2594430"/>
    <lineage>
        <taxon>Bacteria</taxon>
        <taxon>Pseudomonadati</taxon>
        <taxon>Bacteroidota</taxon>
        <taxon>Flavobacteriia</taxon>
        <taxon>Flavobacteriales</taxon>
        <taxon>Flavobacteriaceae</taxon>
        <taxon>Flavobacterium</taxon>
    </lineage>
</organism>
<keyword evidence="2" id="KW-1185">Reference proteome</keyword>
<dbReference type="PANTHER" id="PTHR41244:SF1">
    <property type="entry name" value="GLYCOSYLTRANSFERASE"/>
    <property type="match status" value="1"/>
</dbReference>
<evidence type="ECO:0000313" key="1">
    <source>
        <dbReference type="EMBL" id="TRX20572.1"/>
    </source>
</evidence>
<dbReference type="EMBL" id="VJZR01000009">
    <property type="protein sequence ID" value="TRX20572.1"/>
    <property type="molecule type" value="Genomic_DNA"/>
</dbReference>
<dbReference type="AlphaFoldDB" id="A0A553CJ91"/>
<dbReference type="CDD" id="cd11579">
    <property type="entry name" value="Glyco_tran_WbsX"/>
    <property type="match status" value="1"/>
</dbReference>
<dbReference type="Pfam" id="PF14307">
    <property type="entry name" value="Glyco_tran_WbsX"/>
    <property type="match status" value="1"/>
</dbReference>